<proteinExistence type="predicted"/>
<feature type="region of interest" description="Disordered" evidence="1">
    <location>
        <begin position="295"/>
        <end position="474"/>
    </location>
</feature>
<feature type="compositionally biased region" description="Polar residues" evidence="1">
    <location>
        <begin position="359"/>
        <end position="375"/>
    </location>
</feature>
<keyword evidence="3" id="KW-1185">Reference proteome</keyword>
<sequence>MAPRTKAKPQALQPVPTRRSQRNQPHQPLDGPDAAVLDVPAVTFEELRRRNNRKGAPNSQNAPTSLQPQDDHDLSTAAKVASEIQLHRQDIIPATASVNISSPMHREGDYDATDEASDSSVISITHHNGYQHPRNNSQLEYPDEDEYQYTDDENQYTNENEQEQPDDDSDWFPSHNTRSPATGLISDYEDFEKDLQELDNQLSSDSDMQTPCAIRRKPPQCSTQTYDEENSLSYYNDSPIHPSIITPGRGAPRDAPRDTRRADPSAARNSHAARVGHSVAGTLRDYVRDEVLPRSTQASDVEFSPNEYDSSPVRPRAAPRGTRRADPSAARNSHAARVGHSVAGTLRDHVRGEVLPRPTQASDVEISSNEYNSPLIQPRATARHAAPKNVRRGATSAMRGGAPTAQGRPPATQVGAGATHVPVGRSGTTRARGGTSANKSRGGAPTAQGRPAHDGVAARRGNREAQPAPALQSAAVQNVPARAAPALQALMSGRNLSPSVRRIVGSRLAGEDPRKSADVHKFLVEYRREETGNLRRLCKWCVELKAAGHETPNFGDYSMKTSTGVIRDHFLANHPEAWIKECDSLNLTMKGKQADAAEKYREEHNMQLTKAPRQMFIGRPSMT</sequence>
<feature type="compositionally biased region" description="Polar residues" evidence="1">
    <location>
        <begin position="57"/>
        <end position="68"/>
    </location>
</feature>
<name>A0ABR3ERJ3_9AGAR</name>
<protein>
    <submittedName>
        <fullName evidence="2">Uncharacterized protein</fullName>
    </submittedName>
</protein>
<feature type="compositionally biased region" description="Polar residues" evidence="1">
    <location>
        <begin position="220"/>
        <end position="236"/>
    </location>
</feature>
<dbReference type="Proteomes" id="UP001465976">
    <property type="component" value="Unassembled WGS sequence"/>
</dbReference>
<organism evidence="2 3">
    <name type="scientific">Marasmius crinis-equi</name>
    <dbReference type="NCBI Taxonomy" id="585013"/>
    <lineage>
        <taxon>Eukaryota</taxon>
        <taxon>Fungi</taxon>
        <taxon>Dikarya</taxon>
        <taxon>Basidiomycota</taxon>
        <taxon>Agaricomycotina</taxon>
        <taxon>Agaricomycetes</taxon>
        <taxon>Agaricomycetidae</taxon>
        <taxon>Agaricales</taxon>
        <taxon>Marasmiineae</taxon>
        <taxon>Marasmiaceae</taxon>
        <taxon>Marasmius</taxon>
    </lineage>
</organism>
<feature type="compositionally biased region" description="Basic and acidic residues" evidence="1">
    <location>
        <begin position="251"/>
        <end position="263"/>
    </location>
</feature>
<evidence type="ECO:0000256" key="1">
    <source>
        <dbReference type="SAM" id="MobiDB-lite"/>
    </source>
</evidence>
<evidence type="ECO:0000313" key="2">
    <source>
        <dbReference type="EMBL" id="KAL0565507.1"/>
    </source>
</evidence>
<reference evidence="2 3" key="1">
    <citation type="submission" date="2024-02" db="EMBL/GenBank/DDBJ databases">
        <title>A draft genome for the cacao thread blight pathogen Marasmius crinis-equi.</title>
        <authorList>
            <person name="Cohen S.P."/>
            <person name="Baruah I.K."/>
            <person name="Amoako-Attah I."/>
            <person name="Bukari Y."/>
            <person name="Meinhardt L.W."/>
            <person name="Bailey B.A."/>
        </authorList>
    </citation>
    <scope>NUCLEOTIDE SEQUENCE [LARGE SCALE GENOMIC DNA]</scope>
    <source>
        <strain evidence="2 3">GH-76</strain>
    </source>
</reference>
<dbReference type="EMBL" id="JBAHYK010002233">
    <property type="protein sequence ID" value="KAL0565507.1"/>
    <property type="molecule type" value="Genomic_DNA"/>
</dbReference>
<feature type="region of interest" description="Disordered" evidence="1">
    <location>
        <begin position="1"/>
        <end position="281"/>
    </location>
</feature>
<feature type="compositionally biased region" description="Low complexity" evidence="1">
    <location>
        <begin position="424"/>
        <end position="437"/>
    </location>
</feature>
<accession>A0ABR3ERJ3</accession>
<feature type="compositionally biased region" description="Acidic residues" evidence="1">
    <location>
        <begin position="141"/>
        <end position="170"/>
    </location>
</feature>
<gene>
    <name evidence="2" type="ORF">V5O48_016517</name>
</gene>
<comment type="caution">
    <text evidence="2">The sequence shown here is derived from an EMBL/GenBank/DDBJ whole genome shotgun (WGS) entry which is preliminary data.</text>
</comment>
<feature type="compositionally biased region" description="Basic and acidic residues" evidence="1">
    <location>
        <begin position="451"/>
        <end position="463"/>
    </location>
</feature>
<feature type="compositionally biased region" description="Polar residues" evidence="1">
    <location>
        <begin position="198"/>
        <end position="209"/>
    </location>
</feature>
<feature type="compositionally biased region" description="Polar residues" evidence="1">
    <location>
        <begin position="118"/>
        <end position="139"/>
    </location>
</feature>
<feature type="compositionally biased region" description="Basic residues" evidence="1">
    <location>
        <begin position="381"/>
        <end position="391"/>
    </location>
</feature>
<evidence type="ECO:0000313" key="3">
    <source>
        <dbReference type="Proteomes" id="UP001465976"/>
    </source>
</evidence>